<feature type="region of interest" description="Disordered" evidence="1">
    <location>
        <begin position="204"/>
        <end position="248"/>
    </location>
</feature>
<proteinExistence type="predicted"/>
<feature type="compositionally biased region" description="Basic and acidic residues" evidence="1">
    <location>
        <begin position="329"/>
        <end position="338"/>
    </location>
</feature>
<dbReference type="AlphaFoldDB" id="A0A2C5ZDP8"/>
<evidence type="ECO:0000313" key="3">
    <source>
        <dbReference type="EMBL" id="PHH77321.1"/>
    </source>
</evidence>
<feature type="compositionally biased region" description="Basic and acidic residues" evidence="1">
    <location>
        <begin position="345"/>
        <end position="355"/>
    </location>
</feature>
<organism evidence="3 4">
    <name type="scientific">Ophiocordyceps camponoti-rufipedis</name>
    <dbReference type="NCBI Taxonomy" id="2004952"/>
    <lineage>
        <taxon>Eukaryota</taxon>
        <taxon>Fungi</taxon>
        <taxon>Dikarya</taxon>
        <taxon>Ascomycota</taxon>
        <taxon>Pezizomycotina</taxon>
        <taxon>Sordariomycetes</taxon>
        <taxon>Hypocreomycetidae</taxon>
        <taxon>Hypocreales</taxon>
        <taxon>Ophiocordycipitaceae</taxon>
        <taxon>Ophiocordyceps</taxon>
    </lineage>
</organism>
<protein>
    <submittedName>
        <fullName evidence="3">Uncharacterized protein</fullName>
    </submittedName>
</protein>
<feature type="signal peptide" evidence="2">
    <location>
        <begin position="1"/>
        <end position="16"/>
    </location>
</feature>
<feature type="region of interest" description="Disordered" evidence="1">
    <location>
        <begin position="280"/>
        <end position="356"/>
    </location>
</feature>
<dbReference type="Proteomes" id="UP000226431">
    <property type="component" value="Unassembled WGS sequence"/>
</dbReference>
<gene>
    <name evidence="3" type="ORF">CDD80_731</name>
</gene>
<keyword evidence="2" id="KW-0732">Signal</keyword>
<evidence type="ECO:0000256" key="1">
    <source>
        <dbReference type="SAM" id="MobiDB-lite"/>
    </source>
</evidence>
<keyword evidence="4" id="KW-1185">Reference proteome</keyword>
<comment type="caution">
    <text evidence="3">The sequence shown here is derived from an EMBL/GenBank/DDBJ whole genome shotgun (WGS) entry which is preliminary data.</text>
</comment>
<evidence type="ECO:0000256" key="2">
    <source>
        <dbReference type="SAM" id="SignalP"/>
    </source>
</evidence>
<feature type="chain" id="PRO_5013197342" evidence="2">
    <location>
        <begin position="17"/>
        <end position="546"/>
    </location>
</feature>
<reference evidence="3 4" key="1">
    <citation type="submission" date="2017-06" db="EMBL/GenBank/DDBJ databases">
        <title>Ant-infecting Ophiocordyceps genomes reveal a high diversity of potential behavioral manipulation genes and a possible major role for enterotoxins.</title>
        <authorList>
            <person name="De Bekker C."/>
            <person name="Evans H.C."/>
            <person name="Brachmann A."/>
            <person name="Hughes D.P."/>
        </authorList>
    </citation>
    <scope>NUCLEOTIDE SEQUENCE [LARGE SCALE GENOMIC DNA]</scope>
    <source>
        <strain evidence="3 4">Map16</strain>
    </source>
</reference>
<evidence type="ECO:0000313" key="4">
    <source>
        <dbReference type="Proteomes" id="UP000226431"/>
    </source>
</evidence>
<feature type="compositionally biased region" description="Basic and acidic residues" evidence="1">
    <location>
        <begin position="219"/>
        <end position="240"/>
    </location>
</feature>
<name>A0A2C5ZDP8_9HYPO</name>
<dbReference type="OrthoDB" id="4922213at2759"/>
<accession>A0A2C5ZDP8</accession>
<sequence length="546" mass="58353">MIFGLVLTLIVGLAAAKPVQTSTEQDPKLFRRAGRFGSFGRAGGRLGSGLKHSGRASSVLGRTSTLSRLGSRTRVADGGAARSYRVAWGSKSPTGSSQSLVGKTAVRRAFPKRVVSAAVANSGHFGSRAVSAATLTTAKGIAAFFIVLAGAPAVIGVLYRDVNKYMGQVKSVELSEGGLRLDFDPQVHNIPGTASATTVPVFSINSPETPQGGNVPEPKLVEQTRSRLRRPDEQAFSKELSDDEELGPCESEMDCELTQFDYEEEVDDSWELEDGDLEDCQLDSETDDKSGRAKSPEFAQKGGDSSSAGISKPGSRIRPAASLSRQNARKLDMKRIHSSEGASTTHERSRSRADSEFVDEANVAVPIPGHNETRIRDYAVGHGIVRAEGAATMSENDVAQVMLQNLTEKYGVDMLNCFLLEAYDNGDFDGSLTATSDQEVAAGSEVLDRPVLQIPNLDCPQCRRVNSKMAEMNICQPDDEDDGFSALMPSKGFDPCSLPFSGCGPDAVSADGSPIIPIMGKANHRKGDRGRIPGRPIRPVMVAFPE</sequence>
<dbReference type="EMBL" id="NJES01000124">
    <property type="protein sequence ID" value="PHH77321.1"/>
    <property type="molecule type" value="Genomic_DNA"/>
</dbReference>